<sequence length="367" mass="41005">MDRLLCRRLRDEPEEERVQLHETTTEEEEKANKAKKEKEDKLFKAFQENNIDEIATLIQNCDLNVKEVTEGRSKKNLLHSLAETTCKNPQEEEKVGQIFRCLVENGCSVNAKDKYGNTPLKLAAEKGNIPILKLLLEKGADVNKKDDLSGDTPLHWAAKNDKVKAVHTLLTSGFEDVDVNIQNDSLKTPLHLAVENKSKNVVLLLLYYKANPKQKNKDGEPPLRYAETNNLSDIEKLLKEPSETYSEEASLIKYAKENDYLEVVKLFEQPLEVECDGPGDPVASPRDSETAANIIYNTTYNITMRDHAQAAIGDGAKLINEPAQEEESPSREGEGSPSAPPEPTNTNIPSSSYPSPTAPPEDLLEQR</sequence>
<feature type="region of interest" description="Disordered" evidence="4">
    <location>
        <begin position="316"/>
        <end position="367"/>
    </location>
</feature>
<keyword evidence="1" id="KW-0677">Repeat</keyword>
<dbReference type="PROSITE" id="PS50088">
    <property type="entry name" value="ANK_REPEAT"/>
    <property type="match status" value="3"/>
</dbReference>
<feature type="repeat" description="ANK" evidence="3">
    <location>
        <begin position="115"/>
        <end position="147"/>
    </location>
</feature>
<dbReference type="InterPro" id="IPR002110">
    <property type="entry name" value="Ankyrin_rpt"/>
</dbReference>
<evidence type="ECO:0000256" key="1">
    <source>
        <dbReference type="ARBA" id="ARBA00022737"/>
    </source>
</evidence>
<dbReference type="Pfam" id="PF13637">
    <property type="entry name" value="Ank_4"/>
    <property type="match status" value="1"/>
</dbReference>
<dbReference type="PANTHER" id="PTHR24171:SF8">
    <property type="entry name" value="BRCA1-ASSOCIATED RING DOMAIN PROTEIN 1"/>
    <property type="match status" value="1"/>
</dbReference>
<dbReference type="PANTHER" id="PTHR24171">
    <property type="entry name" value="ANKYRIN REPEAT DOMAIN-CONTAINING PROTEIN 39-RELATED"/>
    <property type="match status" value="1"/>
</dbReference>
<evidence type="ECO:0000256" key="3">
    <source>
        <dbReference type="PROSITE-ProRule" id="PRU00023"/>
    </source>
</evidence>
<dbReference type="AlphaFoldDB" id="A0A913XJ38"/>
<dbReference type="GO" id="GO:0031436">
    <property type="term" value="C:BRCA1-BARD1 complex"/>
    <property type="evidence" value="ECO:0007669"/>
    <property type="project" value="TreeGrafter"/>
</dbReference>
<dbReference type="GO" id="GO:0004842">
    <property type="term" value="F:ubiquitin-protein transferase activity"/>
    <property type="evidence" value="ECO:0007669"/>
    <property type="project" value="TreeGrafter"/>
</dbReference>
<dbReference type="GeneID" id="110243375"/>
<dbReference type="GO" id="GO:0070531">
    <property type="term" value="C:BRCA1-A complex"/>
    <property type="evidence" value="ECO:0007669"/>
    <property type="project" value="TreeGrafter"/>
</dbReference>
<dbReference type="RefSeq" id="XP_020905125.1">
    <property type="nucleotide sequence ID" value="XM_021049466.2"/>
</dbReference>
<dbReference type="KEGG" id="epa:110243375"/>
<feature type="region of interest" description="Disordered" evidence="4">
    <location>
        <begin position="15"/>
        <end position="38"/>
    </location>
</feature>
<evidence type="ECO:0000313" key="6">
    <source>
        <dbReference type="Proteomes" id="UP000887567"/>
    </source>
</evidence>
<dbReference type="Pfam" id="PF12796">
    <property type="entry name" value="Ank_2"/>
    <property type="match status" value="1"/>
</dbReference>
<dbReference type="InterPro" id="IPR036770">
    <property type="entry name" value="Ankyrin_rpt-contain_sf"/>
</dbReference>
<protein>
    <submittedName>
        <fullName evidence="5">Uncharacterized protein</fullName>
    </submittedName>
</protein>
<dbReference type="OrthoDB" id="5990192at2759"/>
<keyword evidence="6" id="KW-1185">Reference proteome</keyword>
<accession>A0A913XJ38</accession>
<evidence type="ECO:0000256" key="2">
    <source>
        <dbReference type="ARBA" id="ARBA00023043"/>
    </source>
</evidence>
<dbReference type="EnsemblMetazoa" id="XM_021049466.2">
    <property type="protein sequence ID" value="XP_020905125.1"/>
    <property type="gene ID" value="LOC110243375"/>
</dbReference>
<evidence type="ECO:0000313" key="5">
    <source>
        <dbReference type="EnsemblMetazoa" id="XP_020905125.1"/>
    </source>
</evidence>
<name>A0A913XJ38_EXADI</name>
<reference evidence="5" key="1">
    <citation type="submission" date="2022-11" db="UniProtKB">
        <authorList>
            <consortium name="EnsemblMetazoa"/>
        </authorList>
    </citation>
    <scope>IDENTIFICATION</scope>
</reference>
<dbReference type="SMART" id="SM00248">
    <property type="entry name" value="ANK"/>
    <property type="match status" value="4"/>
</dbReference>
<dbReference type="GO" id="GO:0085020">
    <property type="term" value="P:protein K6-linked ubiquitination"/>
    <property type="evidence" value="ECO:0007669"/>
    <property type="project" value="TreeGrafter"/>
</dbReference>
<organism evidence="5 6">
    <name type="scientific">Exaiptasia diaphana</name>
    <name type="common">Tropical sea anemone</name>
    <name type="synonym">Aiptasia pulchella</name>
    <dbReference type="NCBI Taxonomy" id="2652724"/>
    <lineage>
        <taxon>Eukaryota</taxon>
        <taxon>Metazoa</taxon>
        <taxon>Cnidaria</taxon>
        <taxon>Anthozoa</taxon>
        <taxon>Hexacorallia</taxon>
        <taxon>Actiniaria</taxon>
        <taxon>Aiptasiidae</taxon>
        <taxon>Exaiptasia</taxon>
    </lineage>
</organism>
<feature type="repeat" description="ANK" evidence="3">
    <location>
        <begin position="185"/>
        <end position="217"/>
    </location>
</feature>
<keyword evidence="2 3" id="KW-0040">ANK repeat</keyword>
<dbReference type="SUPFAM" id="SSF48403">
    <property type="entry name" value="Ankyrin repeat"/>
    <property type="match status" value="1"/>
</dbReference>
<proteinExistence type="predicted"/>
<dbReference type="Gene3D" id="1.25.40.20">
    <property type="entry name" value="Ankyrin repeat-containing domain"/>
    <property type="match status" value="2"/>
</dbReference>
<feature type="repeat" description="ANK" evidence="3">
    <location>
        <begin position="149"/>
        <end position="173"/>
    </location>
</feature>
<dbReference type="Proteomes" id="UP000887567">
    <property type="component" value="Unplaced"/>
</dbReference>
<dbReference type="PROSITE" id="PS50297">
    <property type="entry name" value="ANK_REP_REGION"/>
    <property type="match status" value="2"/>
</dbReference>
<evidence type="ECO:0000256" key="4">
    <source>
        <dbReference type="SAM" id="MobiDB-lite"/>
    </source>
</evidence>